<dbReference type="SMART" id="SM00065">
    <property type="entry name" value="GAF"/>
    <property type="match status" value="2"/>
</dbReference>
<dbReference type="STRING" id="1817883.A3G31_04140"/>
<dbReference type="AlphaFoldDB" id="A0A1F7SJS3"/>
<evidence type="ECO:0000313" key="2">
    <source>
        <dbReference type="EMBL" id="OGL54022.1"/>
    </source>
</evidence>
<name>A0A1F7SJS3_9BACT</name>
<organism evidence="2 3">
    <name type="scientific">Candidatus Schekmanbacteria bacterium RIFCSPLOWO2_12_FULL_38_15</name>
    <dbReference type="NCBI Taxonomy" id="1817883"/>
    <lineage>
        <taxon>Bacteria</taxon>
        <taxon>Candidatus Schekmaniibacteriota</taxon>
    </lineage>
</organism>
<proteinExistence type="predicted"/>
<dbReference type="EMBL" id="MGDI01000017">
    <property type="protein sequence ID" value="OGL54022.1"/>
    <property type="molecule type" value="Genomic_DNA"/>
</dbReference>
<dbReference type="Pfam" id="PF01590">
    <property type="entry name" value="GAF"/>
    <property type="match status" value="1"/>
</dbReference>
<feature type="domain" description="GAF" evidence="1">
    <location>
        <begin position="204"/>
        <end position="347"/>
    </location>
</feature>
<dbReference type="PANTHER" id="PTHR43155">
    <property type="entry name" value="CYCLIC DI-GMP PHOSPHODIESTERASE PA4108-RELATED"/>
    <property type="match status" value="1"/>
</dbReference>
<protein>
    <recommendedName>
        <fullName evidence="1">GAF domain-containing protein</fullName>
    </recommendedName>
</protein>
<evidence type="ECO:0000259" key="1">
    <source>
        <dbReference type="SMART" id="SM00065"/>
    </source>
</evidence>
<dbReference type="InterPro" id="IPR003018">
    <property type="entry name" value="GAF"/>
</dbReference>
<feature type="domain" description="GAF" evidence="1">
    <location>
        <begin position="41"/>
        <end position="183"/>
    </location>
</feature>
<reference evidence="2 3" key="1">
    <citation type="journal article" date="2016" name="Nat. Commun.">
        <title>Thousands of microbial genomes shed light on interconnected biogeochemical processes in an aquifer system.</title>
        <authorList>
            <person name="Anantharaman K."/>
            <person name="Brown C.T."/>
            <person name="Hug L.A."/>
            <person name="Sharon I."/>
            <person name="Castelle C.J."/>
            <person name="Probst A.J."/>
            <person name="Thomas B.C."/>
            <person name="Singh A."/>
            <person name="Wilkins M.J."/>
            <person name="Karaoz U."/>
            <person name="Brodie E.L."/>
            <person name="Williams K.H."/>
            <person name="Hubbard S.S."/>
            <person name="Banfield J.F."/>
        </authorList>
    </citation>
    <scope>NUCLEOTIDE SEQUENCE [LARGE SCALE GENOMIC DNA]</scope>
</reference>
<accession>A0A1F7SJS3</accession>
<dbReference type="InterPro" id="IPR029016">
    <property type="entry name" value="GAF-like_dom_sf"/>
</dbReference>
<dbReference type="Pfam" id="PF13185">
    <property type="entry name" value="GAF_2"/>
    <property type="match status" value="1"/>
</dbReference>
<comment type="caution">
    <text evidence="2">The sequence shown here is derived from an EMBL/GenBank/DDBJ whole genome shotgun (WGS) entry which is preliminary data.</text>
</comment>
<gene>
    <name evidence="2" type="ORF">A3G31_04140</name>
</gene>
<dbReference type="PANTHER" id="PTHR43155:SF2">
    <property type="entry name" value="CYCLIC DI-GMP PHOSPHODIESTERASE PA4108"/>
    <property type="match status" value="1"/>
</dbReference>
<dbReference type="SUPFAM" id="SSF55781">
    <property type="entry name" value="GAF domain-like"/>
    <property type="match status" value="2"/>
</dbReference>
<dbReference type="Proteomes" id="UP000178082">
    <property type="component" value="Unassembled WGS sequence"/>
</dbReference>
<dbReference type="Gene3D" id="3.30.450.40">
    <property type="match status" value="2"/>
</dbReference>
<evidence type="ECO:0000313" key="3">
    <source>
        <dbReference type="Proteomes" id="UP000178082"/>
    </source>
</evidence>
<sequence>MISKIKNLFLKPSEFQKHSKYQIQTTMLYEIGKAMNSSIKDLQHTLELITSSVPNILEVERSLLMLIDEENKCLTIRSGSGLVTNEFIKNFKINIGEGIIGKVAKDGKPKLVKDQSLEPKNELGVSSFIAAPLKIEELVLGVITADSKTDRSDFTEDDLKLLNVLAGLAAIDVQNARIHEMMRKKNERLTALFEIGMAMTSTLELQRLLDLIIDKAIYLTSATSGSLILIEEGSDVLIIKSARGLQPDAPEKIKLKLGQGITGIVAKTGKPIREGNVLKNPYYVSALKEVNSELAVPMLLEGKIIGVINVDSVRPNAFSAQDEELLSTLSSHATIAIKNAKLFEKLTDCQKQNPSN</sequence>